<evidence type="ECO:0000259" key="4">
    <source>
        <dbReference type="SMART" id="SM00479"/>
    </source>
</evidence>
<evidence type="ECO:0000256" key="2">
    <source>
        <dbReference type="ARBA" id="ARBA00022801"/>
    </source>
</evidence>
<keyword evidence="6" id="KW-1185">Reference proteome</keyword>
<keyword evidence="3" id="KW-0269">Exonuclease</keyword>
<dbReference type="GO" id="GO:0008408">
    <property type="term" value="F:3'-5' exonuclease activity"/>
    <property type="evidence" value="ECO:0007669"/>
    <property type="project" value="TreeGrafter"/>
</dbReference>
<keyword evidence="5" id="KW-0548">Nucleotidyltransferase</keyword>
<dbReference type="KEGG" id="tbw:NCTC13354_00202"/>
<dbReference type="RefSeq" id="WP_126415718.1">
    <property type="nucleotide sequence ID" value="NZ_LR134476.1"/>
</dbReference>
<reference evidence="5 6" key="1">
    <citation type="submission" date="2018-12" db="EMBL/GenBank/DDBJ databases">
        <authorList>
            <consortium name="Pathogen Informatics"/>
        </authorList>
    </citation>
    <scope>NUCLEOTIDE SEQUENCE [LARGE SCALE GENOMIC DNA]</scope>
    <source>
        <strain evidence="5 6">NCTC13354</strain>
    </source>
</reference>
<dbReference type="GO" id="GO:0003676">
    <property type="term" value="F:nucleic acid binding"/>
    <property type="evidence" value="ECO:0007669"/>
    <property type="project" value="InterPro"/>
</dbReference>
<dbReference type="InterPro" id="IPR036397">
    <property type="entry name" value="RNaseH_sf"/>
</dbReference>
<dbReference type="EMBL" id="LR134476">
    <property type="protein sequence ID" value="VEI12519.1"/>
    <property type="molecule type" value="Genomic_DNA"/>
</dbReference>
<dbReference type="EC" id="2.7.7.7" evidence="5"/>
<keyword evidence="2" id="KW-0378">Hydrolase</keyword>
<dbReference type="PANTHER" id="PTHR30231">
    <property type="entry name" value="DNA POLYMERASE III SUBUNIT EPSILON"/>
    <property type="match status" value="1"/>
</dbReference>
<dbReference type="GO" id="GO:0005829">
    <property type="term" value="C:cytosol"/>
    <property type="evidence" value="ECO:0007669"/>
    <property type="project" value="TreeGrafter"/>
</dbReference>
<dbReference type="Gene3D" id="3.30.420.10">
    <property type="entry name" value="Ribonuclease H-like superfamily/Ribonuclease H"/>
    <property type="match status" value="1"/>
</dbReference>
<gene>
    <name evidence="5" type="primary">polC_1</name>
    <name evidence="5" type="ORF">NCTC13354_00202</name>
</gene>
<protein>
    <submittedName>
        <fullName evidence="5">DNA polymerase III polC-type</fullName>
        <ecNumber evidence="5">2.7.7.7</ecNumber>
    </submittedName>
</protein>
<keyword evidence="1" id="KW-0540">Nuclease</keyword>
<dbReference type="InterPro" id="IPR013520">
    <property type="entry name" value="Ribonucl_H"/>
</dbReference>
<dbReference type="SUPFAM" id="SSF53098">
    <property type="entry name" value="Ribonuclease H-like"/>
    <property type="match status" value="1"/>
</dbReference>
<feature type="domain" description="Exonuclease" evidence="4">
    <location>
        <begin position="5"/>
        <end position="171"/>
    </location>
</feature>
<dbReference type="Proteomes" id="UP000269542">
    <property type="component" value="Chromosome"/>
</dbReference>
<dbReference type="OrthoDB" id="190275at2"/>
<dbReference type="CDD" id="cd06127">
    <property type="entry name" value="DEDDh"/>
    <property type="match status" value="1"/>
</dbReference>
<evidence type="ECO:0000313" key="6">
    <source>
        <dbReference type="Proteomes" id="UP000269542"/>
    </source>
</evidence>
<organism evidence="5 6">
    <name type="scientific">Trueperella bialowiezensis</name>
    <dbReference type="NCBI Taxonomy" id="312285"/>
    <lineage>
        <taxon>Bacteria</taxon>
        <taxon>Bacillati</taxon>
        <taxon>Actinomycetota</taxon>
        <taxon>Actinomycetes</taxon>
        <taxon>Actinomycetales</taxon>
        <taxon>Actinomycetaceae</taxon>
        <taxon>Trueperella</taxon>
    </lineage>
</organism>
<dbReference type="PANTHER" id="PTHR30231:SF4">
    <property type="entry name" value="PROTEIN NEN2"/>
    <property type="match status" value="1"/>
</dbReference>
<keyword evidence="5" id="KW-0808">Transferase</keyword>
<dbReference type="AlphaFoldDB" id="A0A3S4VEP5"/>
<evidence type="ECO:0000313" key="5">
    <source>
        <dbReference type="EMBL" id="VEI12519.1"/>
    </source>
</evidence>
<evidence type="ECO:0000256" key="1">
    <source>
        <dbReference type="ARBA" id="ARBA00022722"/>
    </source>
</evidence>
<dbReference type="FunFam" id="3.30.420.10:FF:000045">
    <property type="entry name" value="3'-5' exonuclease DinG"/>
    <property type="match status" value="1"/>
</dbReference>
<accession>A0A3S4VEP5</accession>
<name>A0A3S4VEP5_9ACTO</name>
<proteinExistence type="predicted"/>
<dbReference type="GO" id="GO:0003887">
    <property type="term" value="F:DNA-directed DNA polymerase activity"/>
    <property type="evidence" value="ECO:0007669"/>
    <property type="project" value="UniProtKB-EC"/>
</dbReference>
<dbReference type="SMART" id="SM00479">
    <property type="entry name" value="EXOIII"/>
    <property type="match status" value="1"/>
</dbReference>
<dbReference type="InterPro" id="IPR012337">
    <property type="entry name" value="RNaseH-like_sf"/>
</dbReference>
<evidence type="ECO:0000256" key="3">
    <source>
        <dbReference type="ARBA" id="ARBA00022839"/>
    </source>
</evidence>
<sequence>MSGTGFAVIDIETTGLDPHTDRVVEIAVLHLDRALQETGRWQSLVDPGRDTGAVHIHGITTAHVTGAPTFADIATALADRLASRLIVAHNAQFDRAFLNREFERAGVPHRLGDESWVCTMDQSRIYLEPGSHSLRGLADRLHIVPGRAHRALGDALTCADIFRTFVRFEQEGRRYTDVAVNRDDAEVRPAQWARARPWNYSR</sequence>
<dbReference type="Pfam" id="PF00929">
    <property type="entry name" value="RNase_T"/>
    <property type="match status" value="1"/>
</dbReference>